<gene>
    <name evidence="1" type="ORF">PCON_03161</name>
</gene>
<dbReference type="Proteomes" id="UP000018144">
    <property type="component" value="Unassembled WGS sequence"/>
</dbReference>
<accession>U4LAS1</accession>
<protein>
    <submittedName>
        <fullName evidence="1">Uncharacterized protein</fullName>
    </submittedName>
</protein>
<dbReference type="EMBL" id="HF936418">
    <property type="protein sequence ID" value="CCX16518.1"/>
    <property type="molecule type" value="Genomic_DNA"/>
</dbReference>
<dbReference type="AlphaFoldDB" id="U4LAS1"/>
<sequence length="25" mass="2921">MHHFARLRGRRSNNAMSTRYFGAAL</sequence>
<name>U4LAS1_PYROM</name>
<reference evidence="1 2" key="1">
    <citation type="journal article" date="2013" name="PLoS Genet.">
        <title>The genome and development-dependent transcriptomes of Pyronema confluens: a window into fungal evolution.</title>
        <authorList>
            <person name="Traeger S."/>
            <person name="Altegoer F."/>
            <person name="Freitag M."/>
            <person name="Gabaldon T."/>
            <person name="Kempken F."/>
            <person name="Kumar A."/>
            <person name="Marcet-Houben M."/>
            <person name="Poggeler S."/>
            <person name="Stajich J.E."/>
            <person name="Nowrousian M."/>
        </authorList>
    </citation>
    <scope>NUCLEOTIDE SEQUENCE [LARGE SCALE GENOMIC DNA]</scope>
    <source>
        <strain evidence="2">CBS 100304</strain>
        <tissue evidence="1">Vegetative mycelium</tissue>
    </source>
</reference>
<evidence type="ECO:0000313" key="2">
    <source>
        <dbReference type="Proteomes" id="UP000018144"/>
    </source>
</evidence>
<evidence type="ECO:0000313" key="1">
    <source>
        <dbReference type="EMBL" id="CCX16518.1"/>
    </source>
</evidence>
<proteinExistence type="predicted"/>
<organism evidence="1 2">
    <name type="scientific">Pyronema omphalodes (strain CBS 100304)</name>
    <name type="common">Pyronema confluens</name>
    <dbReference type="NCBI Taxonomy" id="1076935"/>
    <lineage>
        <taxon>Eukaryota</taxon>
        <taxon>Fungi</taxon>
        <taxon>Dikarya</taxon>
        <taxon>Ascomycota</taxon>
        <taxon>Pezizomycotina</taxon>
        <taxon>Pezizomycetes</taxon>
        <taxon>Pezizales</taxon>
        <taxon>Pyronemataceae</taxon>
        <taxon>Pyronema</taxon>
    </lineage>
</organism>
<keyword evidence="2" id="KW-1185">Reference proteome</keyword>